<keyword evidence="1 3" id="KW-0732">Signal</keyword>
<keyword evidence="6" id="KW-1185">Reference proteome</keyword>
<evidence type="ECO:0000256" key="1">
    <source>
        <dbReference type="ARBA" id="ARBA00022729"/>
    </source>
</evidence>
<organism evidence="5 6">
    <name type="scientific">Rickenella mellea</name>
    <dbReference type="NCBI Taxonomy" id="50990"/>
    <lineage>
        <taxon>Eukaryota</taxon>
        <taxon>Fungi</taxon>
        <taxon>Dikarya</taxon>
        <taxon>Basidiomycota</taxon>
        <taxon>Agaricomycotina</taxon>
        <taxon>Agaricomycetes</taxon>
        <taxon>Hymenochaetales</taxon>
        <taxon>Rickenellaceae</taxon>
        <taxon>Rickenella</taxon>
    </lineage>
</organism>
<dbReference type="SUPFAM" id="SSF57180">
    <property type="entry name" value="Cellulose-binding domain"/>
    <property type="match status" value="1"/>
</dbReference>
<dbReference type="InterPro" id="IPR000254">
    <property type="entry name" value="CBD"/>
</dbReference>
<dbReference type="EMBL" id="ML170164">
    <property type="protein sequence ID" value="TDL25215.1"/>
    <property type="molecule type" value="Genomic_DNA"/>
</dbReference>
<dbReference type="Proteomes" id="UP000294933">
    <property type="component" value="Unassembled WGS sequence"/>
</dbReference>
<sequence>MLAQIGVLVAVVAGVSAQATAPAWGQCGGVGWTGPTLCIPGWTCVLSNYWYSQCLQGGPSTTTTSSTPVTITPSSKSSSTTAKPTTPTTIKPTTTKPSTTSVPPTSAPPTSAPPTGTASAGPLGPTLLPGNLWVRAVEAPNFHKYLQSSVSGTASSAVFGDYTTAAQIQLVNGQVVQQLSGGKVLYLNVNTSGVASGATYLPTFFAATPNPTGTFAFQGDGLTWTATGIPRQNIGAFLACGTGVPGVYINLGAYAYMTPAGCADETLNYYNGATAVP</sequence>
<evidence type="ECO:0000313" key="6">
    <source>
        <dbReference type="Proteomes" id="UP000294933"/>
    </source>
</evidence>
<dbReference type="AlphaFoldDB" id="A0A4Y7QCS4"/>
<dbReference type="InterPro" id="IPR035971">
    <property type="entry name" value="CBD_sf"/>
</dbReference>
<dbReference type="Pfam" id="PF00734">
    <property type="entry name" value="CBM_1"/>
    <property type="match status" value="1"/>
</dbReference>
<feature type="chain" id="PRO_5021347502" description="CBM1 domain-containing protein" evidence="3">
    <location>
        <begin position="18"/>
        <end position="277"/>
    </location>
</feature>
<accession>A0A4Y7QCS4</accession>
<reference evidence="5 6" key="1">
    <citation type="submission" date="2018-06" db="EMBL/GenBank/DDBJ databases">
        <title>A transcriptomic atlas of mushroom development highlights an independent origin of complex multicellularity.</title>
        <authorList>
            <consortium name="DOE Joint Genome Institute"/>
            <person name="Krizsan K."/>
            <person name="Almasi E."/>
            <person name="Merenyi Z."/>
            <person name="Sahu N."/>
            <person name="Viragh M."/>
            <person name="Koszo T."/>
            <person name="Mondo S."/>
            <person name="Kiss B."/>
            <person name="Balint B."/>
            <person name="Kues U."/>
            <person name="Barry K."/>
            <person name="Hegedus J.C."/>
            <person name="Henrissat B."/>
            <person name="Johnson J."/>
            <person name="Lipzen A."/>
            <person name="Ohm R."/>
            <person name="Nagy I."/>
            <person name="Pangilinan J."/>
            <person name="Yan J."/>
            <person name="Xiong Y."/>
            <person name="Grigoriev I.V."/>
            <person name="Hibbett D.S."/>
            <person name="Nagy L.G."/>
        </authorList>
    </citation>
    <scope>NUCLEOTIDE SEQUENCE [LARGE SCALE GENOMIC DNA]</scope>
    <source>
        <strain evidence="5 6">SZMC22713</strain>
    </source>
</reference>
<evidence type="ECO:0000256" key="3">
    <source>
        <dbReference type="SAM" id="SignalP"/>
    </source>
</evidence>
<dbReference type="VEuPathDB" id="FungiDB:BD410DRAFT_785086"/>
<dbReference type="GO" id="GO:0005975">
    <property type="term" value="P:carbohydrate metabolic process"/>
    <property type="evidence" value="ECO:0007669"/>
    <property type="project" value="InterPro"/>
</dbReference>
<evidence type="ECO:0000256" key="2">
    <source>
        <dbReference type="SAM" id="MobiDB-lite"/>
    </source>
</evidence>
<evidence type="ECO:0000313" key="5">
    <source>
        <dbReference type="EMBL" id="TDL25215.1"/>
    </source>
</evidence>
<protein>
    <recommendedName>
        <fullName evidence="4">CBM1 domain-containing protein</fullName>
    </recommendedName>
</protein>
<feature type="compositionally biased region" description="Low complexity" evidence="2">
    <location>
        <begin position="113"/>
        <end position="124"/>
    </location>
</feature>
<feature type="signal peptide" evidence="3">
    <location>
        <begin position="1"/>
        <end position="17"/>
    </location>
</feature>
<dbReference type="SMART" id="SM00236">
    <property type="entry name" value="fCBD"/>
    <property type="match status" value="1"/>
</dbReference>
<name>A0A4Y7QCS4_9AGAM</name>
<dbReference type="GO" id="GO:0030248">
    <property type="term" value="F:cellulose binding"/>
    <property type="evidence" value="ECO:0007669"/>
    <property type="project" value="InterPro"/>
</dbReference>
<dbReference type="PROSITE" id="PS00562">
    <property type="entry name" value="CBM1_1"/>
    <property type="match status" value="1"/>
</dbReference>
<dbReference type="GO" id="GO:0005576">
    <property type="term" value="C:extracellular region"/>
    <property type="evidence" value="ECO:0007669"/>
    <property type="project" value="InterPro"/>
</dbReference>
<proteinExistence type="predicted"/>
<feature type="compositionally biased region" description="Low complexity" evidence="2">
    <location>
        <begin position="59"/>
        <end position="104"/>
    </location>
</feature>
<feature type="region of interest" description="Disordered" evidence="2">
    <location>
        <begin position="59"/>
        <end position="124"/>
    </location>
</feature>
<dbReference type="PROSITE" id="PS51164">
    <property type="entry name" value="CBM1_2"/>
    <property type="match status" value="1"/>
</dbReference>
<dbReference type="STRING" id="50990.A0A4Y7QCS4"/>
<evidence type="ECO:0000259" key="4">
    <source>
        <dbReference type="PROSITE" id="PS51164"/>
    </source>
</evidence>
<dbReference type="OrthoDB" id="2119228at2759"/>
<feature type="domain" description="CBM1" evidence="4">
    <location>
        <begin position="19"/>
        <end position="55"/>
    </location>
</feature>
<gene>
    <name evidence="5" type="ORF">BD410DRAFT_785086</name>
</gene>